<reference evidence="2 3" key="1">
    <citation type="journal article" date="2021" name="Int. J. Syst. Evol. Microbiol.">
        <title>Amazonocrinis nigriterrae gen. nov., sp. nov., Atlanticothrix silvestris gen. nov., sp. nov. and Dendronalium phyllosphericum gen. nov., sp. nov., nostocacean cyanobacteria from Brazilian environments.</title>
        <authorList>
            <person name="Alvarenga D.O."/>
            <person name="Andreote A.P.D."/>
            <person name="Branco L.H.Z."/>
            <person name="Delbaje E."/>
            <person name="Cruz R.B."/>
            <person name="Varani A.M."/>
            <person name="Fiore M.F."/>
        </authorList>
    </citation>
    <scope>NUCLEOTIDE SEQUENCE [LARGE SCALE GENOMIC DNA]</scope>
    <source>
        <strain evidence="2 3">CENA357</strain>
    </source>
</reference>
<sequence length="756" mass="85354">MSINGTNYAVLIGINTYKDVQHLPTLEYAEKDCQDCYDILTNTETGIFLPDNTTLLLGKNAITDNIREVLFQEIVQKPTINDTVLVYFSGHGFMLGEKNRKAYLGTHDVDINFLITRNRRAGLRMDELYEDIFLASHAKYVLFILDSCHSGAFVPSVTKGATTEISRIPTDEKLVEKGFFSGENGRVAIVSCPPDLPSYESKEFQNSVFTYYFIQGLKGGAIEQDTGEVTVDSLLTYVRNHAPSKQLPGRYGQDYGIIILTKSSPNWKQQITKNSTTLSISKVQVNEQQSLEIVPLKNPFESCKNFIDKLIAFLTNELPISSIENRVLEAVRLTSDGDLVVVLRQAEDGWVIRAQSNFQAEKLSQNTYIETVVSQILPIISSDKNIFSRDYHGSSLLYAEGEINKVLMFVPLPSKSTKDLMVVCGLPQNSYLLGEVYGRILGSLYAATRELTSIQPSLLEAAILDDLKRSYGFLSLEIYNRRFQLFCHRLNQMTVHFQPILYLSPKRPYIYSWEALAREPNNGLAPIDLFNAAELWGLQFMIELDIYFMKNAIFDYHAACMRSPGRRRAEDIQELSINVYPQSLMHEAYFEAIKQILADEELIQAEKLILEISEKSPLPDTLDVFRKKIRDYVRYLKIGFAIDDFGVGHASVNRLAGLNPAHVKIDREILYQATIQPGAIDITCRFVLDLASEGRSHAPKVVIEGFDSTSPVTLGKLYKLGIRYVQGHIIGKAGAEMIRLDPQQRDYLKNLISNTD</sequence>
<dbReference type="SUPFAM" id="SSF141868">
    <property type="entry name" value="EAL domain-like"/>
    <property type="match status" value="1"/>
</dbReference>
<accession>A0A8J7HHE7</accession>
<dbReference type="AlphaFoldDB" id="A0A8J7HHE7"/>
<dbReference type="Pfam" id="PF00656">
    <property type="entry name" value="Peptidase_C14"/>
    <property type="match status" value="1"/>
</dbReference>
<dbReference type="Proteomes" id="UP000599391">
    <property type="component" value="Unassembled WGS sequence"/>
</dbReference>
<dbReference type="Pfam" id="PF00563">
    <property type="entry name" value="EAL"/>
    <property type="match status" value="1"/>
</dbReference>
<name>A0A8J7HHE7_9CYAN</name>
<dbReference type="RefSeq" id="WP_214438961.1">
    <property type="nucleotide sequence ID" value="NZ_JAECZB010000017.1"/>
</dbReference>
<organism evidence="2 3">
    <name type="scientific">Atlanticothrix silvestris CENA357</name>
    <dbReference type="NCBI Taxonomy" id="1725252"/>
    <lineage>
        <taxon>Bacteria</taxon>
        <taxon>Bacillati</taxon>
        <taxon>Cyanobacteriota</taxon>
        <taxon>Cyanophyceae</taxon>
        <taxon>Nostocales</taxon>
        <taxon>Nodulariaceae</taxon>
        <taxon>Atlanticothrix</taxon>
        <taxon>Atlanticothrix silvestris</taxon>
    </lineage>
</organism>
<comment type="caution">
    <text evidence="2">The sequence shown here is derived from an EMBL/GenBank/DDBJ whole genome shotgun (WGS) entry which is preliminary data.</text>
</comment>
<evidence type="ECO:0000259" key="1">
    <source>
        <dbReference type="PROSITE" id="PS50883"/>
    </source>
</evidence>
<dbReference type="GO" id="GO:0006508">
    <property type="term" value="P:proteolysis"/>
    <property type="evidence" value="ECO:0007669"/>
    <property type="project" value="InterPro"/>
</dbReference>
<dbReference type="InterPro" id="IPR011600">
    <property type="entry name" value="Pept_C14_caspase"/>
</dbReference>
<dbReference type="SUPFAM" id="SSF52129">
    <property type="entry name" value="Caspase-like"/>
    <property type="match status" value="1"/>
</dbReference>
<proteinExistence type="predicted"/>
<dbReference type="Gene3D" id="3.20.20.450">
    <property type="entry name" value="EAL domain"/>
    <property type="match status" value="1"/>
</dbReference>
<dbReference type="InterPro" id="IPR050706">
    <property type="entry name" value="Cyclic-di-GMP_PDE-like"/>
</dbReference>
<dbReference type="Gene3D" id="3.40.50.1460">
    <property type="match status" value="1"/>
</dbReference>
<feature type="domain" description="EAL" evidence="1">
    <location>
        <begin position="475"/>
        <end position="747"/>
    </location>
</feature>
<dbReference type="PROSITE" id="PS50883">
    <property type="entry name" value="EAL"/>
    <property type="match status" value="1"/>
</dbReference>
<gene>
    <name evidence="2" type="ORF">I8751_09770</name>
</gene>
<dbReference type="InterPro" id="IPR029030">
    <property type="entry name" value="Caspase-like_dom_sf"/>
</dbReference>
<evidence type="ECO:0000313" key="3">
    <source>
        <dbReference type="Proteomes" id="UP000599391"/>
    </source>
</evidence>
<dbReference type="CDD" id="cd01948">
    <property type="entry name" value="EAL"/>
    <property type="match status" value="1"/>
</dbReference>
<dbReference type="InterPro" id="IPR035919">
    <property type="entry name" value="EAL_sf"/>
</dbReference>
<dbReference type="InterPro" id="IPR001633">
    <property type="entry name" value="EAL_dom"/>
</dbReference>
<dbReference type="GO" id="GO:0071111">
    <property type="term" value="F:cyclic-guanylate-specific phosphodiesterase activity"/>
    <property type="evidence" value="ECO:0007669"/>
    <property type="project" value="InterPro"/>
</dbReference>
<dbReference type="SMART" id="SM00052">
    <property type="entry name" value="EAL"/>
    <property type="match status" value="1"/>
</dbReference>
<protein>
    <submittedName>
        <fullName evidence="2">EAL domain-containing protein</fullName>
    </submittedName>
</protein>
<evidence type="ECO:0000313" key="2">
    <source>
        <dbReference type="EMBL" id="MBH8552655.1"/>
    </source>
</evidence>
<keyword evidence="3" id="KW-1185">Reference proteome</keyword>
<dbReference type="EMBL" id="JAECZB010000017">
    <property type="protein sequence ID" value="MBH8552655.1"/>
    <property type="molecule type" value="Genomic_DNA"/>
</dbReference>
<dbReference type="PANTHER" id="PTHR33121">
    <property type="entry name" value="CYCLIC DI-GMP PHOSPHODIESTERASE PDEF"/>
    <property type="match status" value="1"/>
</dbReference>
<dbReference type="GO" id="GO:0004197">
    <property type="term" value="F:cysteine-type endopeptidase activity"/>
    <property type="evidence" value="ECO:0007669"/>
    <property type="project" value="InterPro"/>
</dbReference>
<dbReference type="PANTHER" id="PTHR33121:SF70">
    <property type="entry name" value="SIGNALING PROTEIN YKOW"/>
    <property type="match status" value="1"/>
</dbReference>